<keyword evidence="1" id="KW-1185">Reference proteome</keyword>
<gene>
    <name evidence="2" type="primary">LOC111019836</name>
</gene>
<dbReference type="PANTHER" id="PTHR33240">
    <property type="entry name" value="OS08G0508500 PROTEIN"/>
    <property type="match status" value="1"/>
</dbReference>
<dbReference type="OrthoDB" id="1095202at2759"/>
<dbReference type="RefSeq" id="XP_022152026.1">
    <property type="nucleotide sequence ID" value="XM_022296334.1"/>
</dbReference>
<name>A0A6J1DGE5_MOMCH</name>
<dbReference type="Gene3D" id="2.40.70.10">
    <property type="entry name" value="Acid Proteases"/>
    <property type="match status" value="1"/>
</dbReference>
<evidence type="ECO:0000313" key="1">
    <source>
        <dbReference type="Proteomes" id="UP000504603"/>
    </source>
</evidence>
<protein>
    <submittedName>
        <fullName evidence="2">Uncharacterized protein LOC111019836</fullName>
    </submittedName>
</protein>
<reference evidence="2" key="1">
    <citation type="submission" date="2025-08" db="UniProtKB">
        <authorList>
            <consortium name="RefSeq"/>
        </authorList>
    </citation>
    <scope>IDENTIFICATION</scope>
    <source>
        <strain evidence="2">OHB3-1</strain>
    </source>
</reference>
<accession>A0A6J1DGE5</accession>
<dbReference type="InterPro" id="IPR021109">
    <property type="entry name" value="Peptidase_aspartic_dom_sf"/>
</dbReference>
<evidence type="ECO:0000313" key="2">
    <source>
        <dbReference type="RefSeq" id="XP_022152026.1"/>
    </source>
</evidence>
<dbReference type="CDD" id="cd00303">
    <property type="entry name" value="retropepsin_like"/>
    <property type="match status" value="1"/>
</dbReference>
<dbReference type="PANTHER" id="PTHR33240:SF15">
    <property type="entry name" value="GAG-PRO-LIKE PROTEIN"/>
    <property type="match status" value="1"/>
</dbReference>
<sequence>MGGPVERQSGRKRKASVRETRVSLGQREIYHAYVADQPTKIEFSKDEATHLFHLHNNVLVITLKIANTKVHQILENGGSSADIISLTAYKVMDLGEEALKSSPTPLIGFGGGRVIHEGRIKLPVTFGSGPKSITKKVVDYTSSYNAILGRPTMHMLRAIPSTYHQSMKFPTPCGI</sequence>
<proteinExistence type="predicted"/>
<dbReference type="AlphaFoldDB" id="A0A6J1DGE5"/>
<dbReference type="KEGG" id="mcha:111019836"/>
<organism evidence="1 2">
    <name type="scientific">Momordica charantia</name>
    <name type="common">Bitter gourd</name>
    <name type="synonym">Balsam pear</name>
    <dbReference type="NCBI Taxonomy" id="3673"/>
    <lineage>
        <taxon>Eukaryota</taxon>
        <taxon>Viridiplantae</taxon>
        <taxon>Streptophyta</taxon>
        <taxon>Embryophyta</taxon>
        <taxon>Tracheophyta</taxon>
        <taxon>Spermatophyta</taxon>
        <taxon>Magnoliopsida</taxon>
        <taxon>eudicotyledons</taxon>
        <taxon>Gunneridae</taxon>
        <taxon>Pentapetalae</taxon>
        <taxon>rosids</taxon>
        <taxon>fabids</taxon>
        <taxon>Cucurbitales</taxon>
        <taxon>Cucurbitaceae</taxon>
        <taxon>Momordiceae</taxon>
        <taxon>Momordica</taxon>
    </lineage>
</organism>
<dbReference type="GeneID" id="111019836"/>
<dbReference type="Proteomes" id="UP000504603">
    <property type="component" value="Unplaced"/>
</dbReference>